<evidence type="ECO:0000313" key="1">
    <source>
        <dbReference type="EMBL" id="KAF7839011.1"/>
    </source>
</evidence>
<protein>
    <submittedName>
        <fullName evidence="1">Uncharacterized protein</fullName>
    </submittedName>
</protein>
<gene>
    <name evidence="1" type="ORF">G2W53_007493</name>
</gene>
<organism evidence="1 2">
    <name type="scientific">Senna tora</name>
    <dbReference type="NCBI Taxonomy" id="362788"/>
    <lineage>
        <taxon>Eukaryota</taxon>
        <taxon>Viridiplantae</taxon>
        <taxon>Streptophyta</taxon>
        <taxon>Embryophyta</taxon>
        <taxon>Tracheophyta</taxon>
        <taxon>Spermatophyta</taxon>
        <taxon>Magnoliopsida</taxon>
        <taxon>eudicotyledons</taxon>
        <taxon>Gunneridae</taxon>
        <taxon>Pentapetalae</taxon>
        <taxon>rosids</taxon>
        <taxon>fabids</taxon>
        <taxon>Fabales</taxon>
        <taxon>Fabaceae</taxon>
        <taxon>Caesalpinioideae</taxon>
        <taxon>Cassia clade</taxon>
        <taxon>Senna</taxon>
    </lineage>
</organism>
<comment type="caution">
    <text evidence="1">The sequence shown here is derived from an EMBL/GenBank/DDBJ whole genome shotgun (WGS) entry which is preliminary data.</text>
</comment>
<proteinExistence type="predicted"/>
<accession>A0A835CF02</accession>
<keyword evidence="2" id="KW-1185">Reference proteome</keyword>
<name>A0A835CF02_9FABA</name>
<sequence length="283" mass="30753">MVERFCAVLRVLKGKLASLNFTDLAMTSNGVLFDNLGVGSLLMRKVAVINASSQYFKGREVVASKDNPISVTCLCLRSAVPLCCVDKFLSNVRLATLKVGNIVGQMAGSSTIRIPRGIIKSFWVDNYVTQPSTNLAHRSITLPASTIPASSSGRSSTLKTSSLTCIVWRISSLILGRVSGLGLGYVGRDILRRFNLRLFKSCFLSKKMCLYLCEQLAFMSLSLGDKVIINRFPDLDLILAVPVEIKKLRSSSFIARGCGRFCNVNLGASEAIPKDAMINDEAG</sequence>
<evidence type="ECO:0000313" key="2">
    <source>
        <dbReference type="Proteomes" id="UP000634136"/>
    </source>
</evidence>
<dbReference type="AlphaFoldDB" id="A0A835CF02"/>
<dbReference type="EMBL" id="JAAIUW010000003">
    <property type="protein sequence ID" value="KAF7839011.1"/>
    <property type="molecule type" value="Genomic_DNA"/>
</dbReference>
<reference evidence="1" key="1">
    <citation type="submission" date="2020-09" db="EMBL/GenBank/DDBJ databases">
        <title>Genome-Enabled Discovery of Anthraquinone Biosynthesis in Senna tora.</title>
        <authorList>
            <person name="Kang S.-H."/>
            <person name="Pandey R.P."/>
            <person name="Lee C.-M."/>
            <person name="Sim J.-S."/>
            <person name="Jeong J.-T."/>
            <person name="Choi B.-S."/>
            <person name="Jung M."/>
            <person name="Ginzburg D."/>
            <person name="Zhao K."/>
            <person name="Won S.Y."/>
            <person name="Oh T.-J."/>
            <person name="Yu Y."/>
            <person name="Kim N.-H."/>
            <person name="Lee O.R."/>
            <person name="Lee T.-H."/>
            <person name="Bashyal P."/>
            <person name="Kim T.-S."/>
            <person name="Lee W.-H."/>
            <person name="Kawkins C."/>
            <person name="Kim C.-K."/>
            <person name="Kim J.S."/>
            <person name="Ahn B.O."/>
            <person name="Rhee S.Y."/>
            <person name="Sohng J.K."/>
        </authorList>
    </citation>
    <scope>NUCLEOTIDE SEQUENCE</scope>
    <source>
        <tissue evidence="1">Leaf</tissue>
    </source>
</reference>
<dbReference type="Proteomes" id="UP000634136">
    <property type="component" value="Unassembled WGS sequence"/>
</dbReference>